<name>A0A0C3QDR9_9AGAM</name>
<accession>A0A0C3QDR9</accession>
<evidence type="ECO:0000313" key="3">
    <source>
        <dbReference type="Proteomes" id="UP000054248"/>
    </source>
</evidence>
<dbReference type="Proteomes" id="UP000054248">
    <property type="component" value="Unassembled WGS sequence"/>
</dbReference>
<gene>
    <name evidence="2" type="ORF">M407DRAFT_26739</name>
</gene>
<feature type="region of interest" description="Disordered" evidence="1">
    <location>
        <begin position="32"/>
        <end position="59"/>
    </location>
</feature>
<evidence type="ECO:0000313" key="2">
    <source>
        <dbReference type="EMBL" id="KIO23811.1"/>
    </source>
</evidence>
<dbReference type="HOGENOM" id="CLU_2122869_0_0_1"/>
<dbReference type="EMBL" id="KN823075">
    <property type="protein sequence ID" value="KIO23811.1"/>
    <property type="molecule type" value="Genomic_DNA"/>
</dbReference>
<dbReference type="AlphaFoldDB" id="A0A0C3QDR9"/>
<keyword evidence="3" id="KW-1185">Reference proteome</keyword>
<feature type="compositionally biased region" description="Polar residues" evidence="1">
    <location>
        <begin position="48"/>
        <end position="59"/>
    </location>
</feature>
<organism evidence="2 3">
    <name type="scientific">Tulasnella calospora MUT 4182</name>
    <dbReference type="NCBI Taxonomy" id="1051891"/>
    <lineage>
        <taxon>Eukaryota</taxon>
        <taxon>Fungi</taxon>
        <taxon>Dikarya</taxon>
        <taxon>Basidiomycota</taxon>
        <taxon>Agaricomycotina</taxon>
        <taxon>Agaricomycetes</taxon>
        <taxon>Cantharellales</taxon>
        <taxon>Tulasnellaceae</taxon>
        <taxon>Tulasnella</taxon>
    </lineage>
</organism>
<reference evidence="2 3" key="1">
    <citation type="submission" date="2014-04" db="EMBL/GenBank/DDBJ databases">
        <authorList>
            <consortium name="DOE Joint Genome Institute"/>
            <person name="Kuo A."/>
            <person name="Girlanda M."/>
            <person name="Perotto S."/>
            <person name="Kohler A."/>
            <person name="Nagy L.G."/>
            <person name="Floudas D."/>
            <person name="Copeland A."/>
            <person name="Barry K.W."/>
            <person name="Cichocki N."/>
            <person name="Veneault-Fourrey C."/>
            <person name="LaButti K."/>
            <person name="Lindquist E.A."/>
            <person name="Lipzen A."/>
            <person name="Lundell T."/>
            <person name="Morin E."/>
            <person name="Murat C."/>
            <person name="Sun H."/>
            <person name="Tunlid A."/>
            <person name="Henrissat B."/>
            <person name="Grigoriev I.V."/>
            <person name="Hibbett D.S."/>
            <person name="Martin F."/>
            <person name="Nordberg H.P."/>
            <person name="Cantor M.N."/>
            <person name="Hua S.X."/>
        </authorList>
    </citation>
    <scope>NUCLEOTIDE SEQUENCE [LARGE SCALE GENOMIC DNA]</scope>
    <source>
        <strain evidence="2 3">MUT 4182</strain>
    </source>
</reference>
<protein>
    <submittedName>
        <fullName evidence="2">Uncharacterized protein</fullName>
    </submittedName>
</protein>
<proteinExistence type="predicted"/>
<evidence type="ECO:0000256" key="1">
    <source>
        <dbReference type="SAM" id="MobiDB-lite"/>
    </source>
</evidence>
<reference evidence="3" key="2">
    <citation type="submission" date="2015-01" db="EMBL/GenBank/DDBJ databases">
        <title>Evolutionary Origins and Diversification of the Mycorrhizal Mutualists.</title>
        <authorList>
            <consortium name="DOE Joint Genome Institute"/>
            <consortium name="Mycorrhizal Genomics Consortium"/>
            <person name="Kohler A."/>
            <person name="Kuo A."/>
            <person name="Nagy L.G."/>
            <person name="Floudas D."/>
            <person name="Copeland A."/>
            <person name="Barry K.W."/>
            <person name="Cichocki N."/>
            <person name="Veneault-Fourrey C."/>
            <person name="LaButti K."/>
            <person name="Lindquist E.A."/>
            <person name="Lipzen A."/>
            <person name="Lundell T."/>
            <person name="Morin E."/>
            <person name="Murat C."/>
            <person name="Riley R."/>
            <person name="Ohm R."/>
            <person name="Sun H."/>
            <person name="Tunlid A."/>
            <person name="Henrissat B."/>
            <person name="Grigoriev I.V."/>
            <person name="Hibbett D.S."/>
            <person name="Martin F."/>
        </authorList>
    </citation>
    <scope>NUCLEOTIDE SEQUENCE [LARGE SCALE GENOMIC DNA]</scope>
    <source>
        <strain evidence="3">MUT 4182</strain>
    </source>
</reference>
<sequence length="114" mass="11830">MKSIVNIAASRIALAAGAATFLVDDDDLLGLRGSGSRGEGSEGEISPPHSSSQLFHNSIYSSQPPIHTSPMDYYYTLSSTVSSAAASTRPQEVVIDIVDYEGGSTGGQGYCTIA</sequence>